<protein>
    <submittedName>
        <fullName evidence="2">461_t:CDS:1</fullName>
    </submittedName>
</protein>
<evidence type="ECO:0000313" key="2">
    <source>
        <dbReference type="EMBL" id="CAG8657667.1"/>
    </source>
</evidence>
<dbReference type="EMBL" id="CAJVPV010011082">
    <property type="protein sequence ID" value="CAG8657667.1"/>
    <property type="molecule type" value="Genomic_DNA"/>
</dbReference>
<dbReference type="OrthoDB" id="2383056at2759"/>
<evidence type="ECO:0000256" key="1">
    <source>
        <dbReference type="SAM" id="MobiDB-lite"/>
    </source>
</evidence>
<feature type="region of interest" description="Disordered" evidence="1">
    <location>
        <begin position="1"/>
        <end position="50"/>
    </location>
</feature>
<name>A0A9N9H9R3_9GLOM</name>
<dbReference type="Proteomes" id="UP000789342">
    <property type="component" value="Unassembled WGS sequence"/>
</dbReference>
<sequence>MNTTLSRQKFDDVSNTRYQHYTRKRAYTQGDEDQPRNKRFRTSSPISSSPTLAIIDDVGHNQNASKSAIPWEDDFESRPRIIDLSTGEILRSVPSTKQKKFDRFSDAGKNEYIQNASNNNSRNSENCEVSNDRELEEKNLRSIIRELKANINKDVQSATNPVIQTSQNLLMVLNSKNVRLEFADQCQQALGRYMRSQIDHVEDDSCGVYGKEMVLYRPYQDEYVNDSSGKPKIEEITDAEETVEEKTIEINEGDIDMCDADADTSEAIMEIEQLNDQEADKIDEMDID</sequence>
<gene>
    <name evidence="2" type="ORF">AMORRO_LOCUS10264</name>
</gene>
<organism evidence="2 3">
    <name type="scientific">Acaulospora morrowiae</name>
    <dbReference type="NCBI Taxonomy" id="94023"/>
    <lineage>
        <taxon>Eukaryota</taxon>
        <taxon>Fungi</taxon>
        <taxon>Fungi incertae sedis</taxon>
        <taxon>Mucoromycota</taxon>
        <taxon>Glomeromycotina</taxon>
        <taxon>Glomeromycetes</taxon>
        <taxon>Diversisporales</taxon>
        <taxon>Acaulosporaceae</taxon>
        <taxon>Acaulospora</taxon>
    </lineage>
</organism>
<evidence type="ECO:0000313" key="3">
    <source>
        <dbReference type="Proteomes" id="UP000789342"/>
    </source>
</evidence>
<proteinExistence type="predicted"/>
<keyword evidence="3" id="KW-1185">Reference proteome</keyword>
<reference evidence="2" key="1">
    <citation type="submission" date="2021-06" db="EMBL/GenBank/DDBJ databases">
        <authorList>
            <person name="Kallberg Y."/>
            <person name="Tangrot J."/>
            <person name="Rosling A."/>
        </authorList>
    </citation>
    <scope>NUCLEOTIDE SEQUENCE</scope>
    <source>
        <strain evidence="2">CL551</strain>
    </source>
</reference>
<feature type="region of interest" description="Disordered" evidence="1">
    <location>
        <begin position="113"/>
        <end position="132"/>
    </location>
</feature>
<accession>A0A9N9H9R3</accession>
<dbReference type="AlphaFoldDB" id="A0A9N9H9R3"/>
<feature type="compositionally biased region" description="Low complexity" evidence="1">
    <location>
        <begin position="115"/>
        <end position="129"/>
    </location>
</feature>
<comment type="caution">
    <text evidence="2">The sequence shown here is derived from an EMBL/GenBank/DDBJ whole genome shotgun (WGS) entry which is preliminary data.</text>
</comment>